<evidence type="ECO:0000256" key="4">
    <source>
        <dbReference type="ARBA" id="ARBA00023159"/>
    </source>
</evidence>
<evidence type="ECO:0000256" key="1">
    <source>
        <dbReference type="ARBA" id="ARBA00022741"/>
    </source>
</evidence>
<dbReference type="Gene3D" id="3.30.450.20">
    <property type="entry name" value="PAS domain"/>
    <property type="match status" value="1"/>
</dbReference>
<dbReference type="Gene3D" id="3.30.70.260">
    <property type="match status" value="1"/>
</dbReference>
<dbReference type="SMART" id="SM00382">
    <property type="entry name" value="AAA"/>
    <property type="match status" value="1"/>
</dbReference>
<evidence type="ECO:0000313" key="11">
    <source>
        <dbReference type="Proteomes" id="UP001172911"/>
    </source>
</evidence>
<dbReference type="Pfam" id="PF25601">
    <property type="entry name" value="AAA_lid_14"/>
    <property type="match status" value="1"/>
</dbReference>
<dbReference type="Gene3D" id="1.10.8.60">
    <property type="match status" value="1"/>
</dbReference>
<dbReference type="InterPro" id="IPR030828">
    <property type="entry name" value="HTH_TyrR"/>
</dbReference>
<dbReference type="InterPro" id="IPR009057">
    <property type="entry name" value="Homeodomain-like_sf"/>
</dbReference>
<sequence length="523" mass="58533">METLRLRIEFEDRVGIVFDVSQVVSPKNINIISLQVLPNQMYLETEAMPEEKALVLLQELRHVAGVRGVELIEVMPHEEKERQIRAVLDSVSDGIIAVDRKGTITVFNPACEKILLISAERALGRDVAEVISMDIPMIQSLRTGVGYDNREIMINTPRGRHHYLSTGRPVKDQAGRVIGMVAALKDMSQVRDLVYSVTKPSMLTFDDIIYGSEVMERVIAMARRVARSDSTVIIRGESGTGKELFARAIHMESPRRKKPFVPLNCAALPDSLLESELFGYADGAFTGAKKGGKQGLFEFANEGTLFLDEIGELSPHLQAKLLRVLQDGKVRRIGDGNEIAVNVRVIAATNRNLEDMIARGDFREDLYYRLNVFPIRLPALRERPEDIPFLVQHFLQKFSRHPDKSFSGISSGALRLLAKNRWTGNVRELENVVERAVNLVENGEIGTEHIILDENRLVSPDIEIINCEKREIVSLKEVAELAEIEMLKQALAAYGSSRKAAKILGVSHTTVLNKIKRFGLKTP</sequence>
<dbReference type="InterPro" id="IPR045865">
    <property type="entry name" value="ACT-like_dom_sf"/>
</dbReference>
<evidence type="ECO:0000256" key="2">
    <source>
        <dbReference type="ARBA" id="ARBA00022797"/>
    </source>
</evidence>
<evidence type="ECO:0000259" key="6">
    <source>
        <dbReference type="PROSITE" id="PS50045"/>
    </source>
</evidence>
<dbReference type="SUPFAM" id="SSF52540">
    <property type="entry name" value="P-loop containing nucleoside triphosphate hydrolases"/>
    <property type="match status" value="1"/>
</dbReference>
<feature type="domain" description="PAS" evidence="7">
    <location>
        <begin position="80"/>
        <end position="131"/>
    </location>
</feature>
<keyword evidence="4" id="KW-0010">Activator</keyword>
<dbReference type="RefSeq" id="WP_304543561.1">
    <property type="nucleotide sequence ID" value="NZ_JARPTC010000018.1"/>
</dbReference>
<dbReference type="InterPro" id="IPR035965">
    <property type="entry name" value="PAS-like_dom_sf"/>
</dbReference>
<dbReference type="FunFam" id="3.40.50.300:FF:000006">
    <property type="entry name" value="DNA-binding transcriptional regulator NtrC"/>
    <property type="match status" value="1"/>
</dbReference>
<dbReference type="PANTHER" id="PTHR32071">
    <property type="entry name" value="TRANSCRIPTIONAL REGULATORY PROTEIN"/>
    <property type="match status" value="1"/>
</dbReference>
<dbReference type="Pfam" id="PF00989">
    <property type="entry name" value="PAS"/>
    <property type="match status" value="1"/>
</dbReference>
<dbReference type="GO" id="GO:0005524">
    <property type="term" value="F:ATP binding"/>
    <property type="evidence" value="ECO:0007669"/>
    <property type="project" value="UniProtKB-KW"/>
</dbReference>
<dbReference type="SUPFAM" id="SSF55785">
    <property type="entry name" value="PYP-like sensor domain (PAS domain)"/>
    <property type="match status" value="1"/>
</dbReference>
<feature type="domain" description="ACT" evidence="9">
    <location>
        <begin position="5"/>
        <end position="74"/>
    </location>
</feature>
<dbReference type="EMBL" id="JARPTC010000018">
    <property type="protein sequence ID" value="MDO7788021.1"/>
    <property type="molecule type" value="Genomic_DNA"/>
</dbReference>
<dbReference type="Gene3D" id="1.10.10.60">
    <property type="entry name" value="Homeodomain-like"/>
    <property type="match status" value="1"/>
</dbReference>
<dbReference type="InterPro" id="IPR000014">
    <property type="entry name" value="PAS"/>
</dbReference>
<evidence type="ECO:0000256" key="3">
    <source>
        <dbReference type="ARBA" id="ARBA00022840"/>
    </source>
</evidence>
<evidence type="ECO:0000259" key="8">
    <source>
        <dbReference type="PROSITE" id="PS50113"/>
    </source>
</evidence>
<dbReference type="SUPFAM" id="SSF55021">
    <property type="entry name" value="ACT-like"/>
    <property type="match status" value="1"/>
</dbReference>
<dbReference type="Pfam" id="PF00158">
    <property type="entry name" value="Sigma54_activat"/>
    <property type="match status" value="1"/>
</dbReference>
<dbReference type="Gene3D" id="3.40.50.300">
    <property type="entry name" value="P-loop containing nucleotide triphosphate hydrolases"/>
    <property type="match status" value="1"/>
</dbReference>
<comment type="caution">
    <text evidence="10">The sequence shown here is derived from an EMBL/GenBank/DDBJ whole genome shotgun (WGS) entry which is preliminary data.</text>
</comment>
<dbReference type="InterPro" id="IPR025662">
    <property type="entry name" value="Sigma_54_int_dom_ATP-bd_1"/>
</dbReference>
<dbReference type="GO" id="GO:0006355">
    <property type="term" value="P:regulation of DNA-templated transcription"/>
    <property type="evidence" value="ECO:0007669"/>
    <property type="project" value="InterPro"/>
</dbReference>
<organism evidence="10 11">
    <name type="scientific">Desulforamulus aquiferis</name>
    <dbReference type="NCBI Taxonomy" id="1397668"/>
    <lineage>
        <taxon>Bacteria</taxon>
        <taxon>Bacillati</taxon>
        <taxon>Bacillota</taxon>
        <taxon>Clostridia</taxon>
        <taxon>Eubacteriales</taxon>
        <taxon>Peptococcaceae</taxon>
        <taxon>Desulforamulus</taxon>
    </lineage>
</organism>
<keyword evidence="11" id="KW-1185">Reference proteome</keyword>
<accession>A0AAW7ZF98</accession>
<protein>
    <recommendedName>
        <fullName evidence="5">HTH-type transcriptional regulatory protein TyrR</fullName>
    </recommendedName>
</protein>
<evidence type="ECO:0000259" key="7">
    <source>
        <dbReference type="PROSITE" id="PS50112"/>
    </source>
</evidence>
<dbReference type="PANTHER" id="PTHR32071:SF57">
    <property type="entry name" value="C4-DICARBOXYLATE TRANSPORT TRANSCRIPTIONAL REGULATORY PROTEIN DCTD"/>
    <property type="match status" value="1"/>
</dbReference>
<dbReference type="NCBIfam" id="TIGR04381">
    <property type="entry name" value="HTH_TypR"/>
    <property type="match status" value="1"/>
</dbReference>
<dbReference type="CDD" id="cd00009">
    <property type="entry name" value="AAA"/>
    <property type="match status" value="1"/>
</dbReference>
<evidence type="ECO:0000256" key="5">
    <source>
        <dbReference type="ARBA" id="ARBA00029500"/>
    </source>
</evidence>
<dbReference type="InterPro" id="IPR002078">
    <property type="entry name" value="Sigma_54_int"/>
</dbReference>
<keyword evidence="1" id="KW-0547">Nucleotide-binding</keyword>
<dbReference type="SMART" id="SM00091">
    <property type="entry name" value="PAS"/>
    <property type="match status" value="1"/>
</dbReference>
<reference evidence="10" key="2">
    <citation type="submission" date="2023-03" db="EMBL/GenBank/DDBJ databases">
        <authorList>
            <person name="Zhang Z."/>
        </authorList>
    </citation>
    <scope>NUCLEOTIDE SEQUENCE</scope>
    <source>
        <strain evidence="10">DSA</strain>
    </source>
</reference>
<dbReference type="PROSITE" id="PS00676">
    <property type="entry name" value="SIGMA54_INTERACT_2"/>
    <property type="match status" value="1"/>
</dbReference>
<evidence type="ECO:0000259" key="9">
    <source>
        <dbReference type="PROSITE" id="PS51671"/>
    </source>
</evidence>
<dbReference type="GO" id="GO:0003677">
    <property type="term" value="F:DNA binding"/>
    <property type="evidence" value="ECO:0007669"/>
    <property type="project" value="UniProtKB-KW"/>
</dbReference>
<dbReference type="InterPro" id="IPR002912">
    <property type="entry name" value="ACT_dom"/>
</dbReference>
<proteinExistence type="predicted"/>
<gene>
    <name evidence="10" type="ORF">P6N53_12385</name>
</gene>
<dbReference type="SUPFAM" id="SSF46689">
    <property type="entry name" value="Homeodomain-like"/>
    <property type="match status" value="1"/>
</dbReference>
<dbReference type="NCBIfam" id="TIGR00229">
    <property type="entry name" value="sensory_box"/>
    <property type="match status" value="1"/>
</dbReference>
<name>A0AAW7ZF98_9FIRM</name>
<dbReference type="PROSITE" id="PS00675">
    <property type="entry name" value="SIGMA54_INTERACT_1"/>
    <property type="match status" value="1"/>
</dbReference>
<dbReference type="PROSITE" id="PS50045">
    <property type="entry name" value="SIGMA54_INTERACT_4"/>
    <property type="match status" value="1"/>
</dbReference>
<keyword evidence="3" id="KW-0067">ATP-binding</keyword>
<reference evidence="10" key="1">
    <citation type="journal article" date="2023" name="J. Hazard. Mater.">
        <title>Anaerobic biodegradation of pyrene and benzo[a]pyrene by a new sulfate-reducing Desulforamulus aquiferis strain DSA.</title>
        <authorList>
            <person name="Zhang Z."/>
            <person name="Sun J."/>
            <person name="Gong X."/>
            <person name="Wang C."/>
            <person name="Wang H."/>
        </authorList>
    </citation>
    <scope>NUCLEOTIDE SEQUENCE</scope>
    <source>
        <strain evidence="10">DSA</strain>
    </source>
</reference>
<dbReference type="PROSITE" id="PS50113">
    <property type="entry name" value="PAC"/>
    <property type="match status" value="1"/>
</dbReference>
<dbReference type="PROSITE" id="PS50112">
    <property type="entry name" value="PAS"/>
    <property type="match status" value="1"/>
</dbReference>
<dbReference type="InterPro" id="IPR058031">
    <property type="entry name" value="AAA_lid_NorR"/>
</dbReference>
<dbReference type="InterPro" id="IPR013767">
    <property type="entry name" value="PAS_fold"/>
</dbReference>
<dbReference type="InterPro" id="IPR025943">
    <property type="entry name" value="Sigma_54_int_dom_ATP-bd_2"/>
</dbReference>
<keyword evidence="2" id="KW-0058">Aromatic hydrocarbons catabolism</keyword>
<dbReference type="AlphaFoldDB" id="A0AAW7ZF98"/>
<dbReference type="InterPro" id="IPR000700">
    <property type="entry name" value="PAS-assoc_C"/>
</dbReference>
<dbReference type="PROSITE" id="PS51671">
    <property type="entry name" value="ACT"/>
    <property type="match status" value="1"/>
</dbReference>
<dbReference type="CDD" id="cd00130">
    <property type="entry name" value="PAS"/>
    <property type="match status" value="1"/>
</dbReference>
<feature type="domain" description="PAC" evidence="8">
    <location>
        <begin position="148"/>
        <end position="199"/>
    </location>
</feature>
<dbReference type="Proteomes" id="UP001172911">
    <property type="component" value="Unassembled WGS sequence"/>
</dbReference>
<dbReference type="Pfam" id="PF18024">
    <property type="entry name" value="HTH_50"/>
    <property type="match status" value="1"/>
</dbReference>
<dbReference type="InterPro" id="IPR027417">
    <property type="entry name" value="P-loop_NTPase"/>
</dbReference>
<dbReference type="InterPro" id="IPR003593">
    <property type="entry name" value="AAA+_ATPase"/>
</dbReference>
<feature type="domain" description="Sigma-54 factor interaction" evidence="6">
    <location>
        <begin position="208"/>
        <end position="438"/>
    </location>
</feature>
<evidence type="ECO:0000313" key="10">
    <source>
        <dbReference type="EMBL" id="MDO7788021.1"/>
    </source>
</evidence>